<dbReference type="RefSeq" id="YP_009302994.1">
    <property type="nucleotide sequence ID" value="NC_031250.1"/>
</dbReference>
<dbReference type="GeneID" id="29124453"/>
<proteinExistence type="predicted"/>
<reference evidence="2" key="1">
    <citation type="submission" date="2014-08" db="EMBL/GenBank/DDBJ databases">
        <authorList>
            <person name="Mandeville R."/>
        </authorList>
    </citation>
    <scope>NUCLEOTIDE SEQUENCE [LARGE SCALE GENOMIC DNA]</scope>
</reference>
<sequence>MIKPKLLRHIRNGIKLLAEGNEYACKQRGITKVGLFNKELPTRYFTKSPLTLVPAAEYYKDPEAARAKIKEGLDRLVEEGYLTVRQHTESSYYYKPTSKVTSNDNDESAE</sequence>
<gene>
    <name evidence="1" type="ORF">BP63_75</name>
</gene>
<evidence type="ECO:0000313" key="2">
    <source>
        <dbReference type="Proteomes" id="UP000203504"/>
    </source>
</evidence>
<dbReference type="KEGG" id="vg:29124453"/>
<evidence type="ECO:0000313" key="1">
    <source>
        <dbReference type="EMBL" id="AIT13896.1"/>
    </source>
</evidence>
<dbReference type="EMBL" id="KM366099">
    <property type="protein sequence ID" value="AIT13896.1"/>
    <property type="molecule type" value="Genomic_DNA"/>
</dbReference>
<accession>A0A140XGA6</accession>
<dbReference type="Proteomes" id="UP000203504">
    <property type="component" value="Segment"/>
</dbReference>
<protein>
    <submittedName>
        <fullName evidence="1">Uncharacterized protein</fullName>
    </submittedName>
</protein>
<name>A0A140XGA6_9CAUD</name>
<keyword evidence="2" id="KW-1185">Reference proteome</keyword>
<organism evidence="1 2">
    <name type="scientific">Salmonella phage BP63</name>
    <dbReference type="NCBI Taxonomy" id="1543205"/>
    <lineage>
        <taxon>Viruses</taxon>
        <taxon>Duplodnaviria</taxon>
        <taxon>Heunggongvirae</taxon>
        <taxon>Uroviricota</taxon>
        <taxon>Caudoviricetes</taxon>
        <taxon>Rosemountvirus</taxon>
        <taxon>Rosemountvirus BP63</taxon>
    </lineage>
</organism>